<evidence type="ECO:0000313" key="1">
    <source>
        <dbReference type="EMBL" id="RBP94401.1"/>
    </source>
</evidence>
<accession>A0A366K1H3</accession>
<dbReference type="EMBL" id="QNSF01000004">
    <property type="protein sequence ID" value="RBP94401.1"/>
    <property type="molecule type" value="Genomic_DNA"/>
</dbReference>
<gene>
    <name evidence="1" type="ORF">DFO70_10440</name>
</gene>
<organism evidence="1 2">
    <name type="scientific">Cytobacillus firmus</name>
    <name type="common">Bacillus firmus</name>
    <dbReference type="NCBI Taxonomy" id="1399"/>
    <lineage>
        <taxon>Bacteria</taxon>
        <taxon>Bacillati</taxon>
        <taxon>Bacillota</taxon>
        <taxon>Bacilli</taxon>
        <taxon>Bacillales</taxon>
        <taxon>Bacillaceae</taxon>
        <taxon>Cytobacillus</taxon>
    </lineage>
</organism>
<dbReference type="AlphaFoldDB" id="A0A366K1H3"/>
<dbReference type="Proteomes" id="UP000252731">
    <property type="component" value="Unassembled WGS sequence"/>
</dbReference>
<proteinExistence type="predicted"/>
<name>A0A366K1H3_CYTFI</name>
<reference evidence="1 2" key="1">
    <citation type="submission" date="2018-06" db="EMBL/GenBank/DDBJ databases">
        <title>Freshwater and sediment microbial communities from various areas in North America, analyzing microbe dynamics in response to fracking.</title>
        <authorList>
            <person name="Lamendella R."/>
        </authorList>
    </citation>
    <scope>NUCLEOTIDE SEQUENCE [LARGE SCALE GENOMIC DNA]</scope>
    <source>
        <strain evidence="1 2">14_TX</strain>
    </source>
</reference>
<comment type="caution">
    <text evidence="1">The sequence shown here is derived from an EMBL/GenBank/DDBJ whole genome shotgun (WGS) entry which is preliminary data.</text>
</comment>
<evidence type="ECO:0000313" key="2">
    <source>
        <dbReference type="Proteomes" id="UP000252731"/>
    </source>
</evidence>
<keyword evidence="2" id="KW-1185">Reference proteome</keyword>
<sequence length="33" mass="3823">MSEPILRIIKAPSPYVTRQGAFYIELINVNIFK</sequence>
<protein>
    <submittedName>
        <fullName evidence="1">Uncharacterized protein</fullName>
    </submittedName>
</protein>